<comment type="caution">
    <text evidence="10">The sequence shown here is derived from an EMBL/GenBank/DDBJ whole genome shotgun (WGS) entry which is preliminary data.</text>
</comment>
<feature type="domain" description="Peptidase M4 C-terminal" evidence="9">
    <location>
        <begin position="189"/>
        <end position="355"/>
    </location>
</feature>
<dbReference type="PANTHER" id="PTHR43579">
    <property type="match status" value="1"/>
</dbReference>
<keyword evidence="2 7" id="KW-0645">Protease</keyword>
<evidence type="ECO:0000256" key="5">
    <source>
        <dbReference type="ARBA" id="ARBA00022833"/>
    </source>
</evidence>
<dbReference type="EC" id="3.4.24.-" evidence="7"/>
<dbReference type="InterPro" id="IPR013856">
    <property type="entry name" value="Peptidase_M4_domain"/>
</dbReference>
<dbReference type="InterPro" id="IPR027268">
    <property type="entry name" value="Peptidase_M4/M1_CTD_sf"/>
</dbReference>
<comment type="similarity">
    <text evidence="1 7">Belongs to the peptidase M4 family.</text>
</comment>
<keyword evidence="11" id="KW-1185">Reference proteome</keyword>
<evidence type="ECO:0000313" key="10">
    <source>
        <dbReference type="EMBL" id="MEO9246965.1"/>
    </source>
</evidence>
<evidence type="ECO:0000256" key="7">
    <source>
        <dbReference type="RuleBase" id="RU366073"/>
    </source>
</evidence>
<evidence type="ECO:0000256" key="6">
    <source>
        <dbReference type="ARBA" id="ARBA00023049"/>
    </source>
</evidence>
<protein>
    <recommendedName>
        <fullName evidence="7">Neutral metalloproteinase</fullName>
        <ecNumber evidence="7">3.4.24.-</ecNumber>
    </recommendedName>
</protein>
<evidence type="ECO:0000259" key="9">
    <source>
        <dbReference type="Pfam" id="PF02868"/>
    </source>
</evidence>
<feature type="domain" description="Peptidase M4" evidence="8">
    <location>
        <begin position="101"/>
        <end position="185"/>
    </location>
</feature>
<dbReference type="Gene3D" id="1.10.390.10">
    <property type="entry name" value="Neutral Protease Domain 2"/>
    <property type="match status" value="1"/>
</dbReference>
<comment type="subcellular location">
    <subcellularLocation>
        <location evidence="7">Secreted</location>
    </subcellularLocation>
</comment>
<evidence type="ECO:0000256" key="2">
    <source>
        <dbReference type="ARBA" id="ARBA00022670"/>
    </source>
</evidence>
<organism evidence="10 11">
    <name type="scientific">Citricoccus nitrophenolicus</name>
    <dbReference type="NCBI Taxonomy" id="863575"/>
    <lineage>
        <taxon>Bacteria</taxon>
        <taxon>Bacillati</taxon>
        <taxon>Actinomycetota</taxon>
        <taxon>Actinomycetes</taxon>
        <taxon>Micrococcales</taxon>
        <taxon>Micrococcaceae</taxon>
        <taxon>Citricoccus</taxon>
    </lineage>
</organism>
<dbReference type="Proteomes" id="UP001484097">
    <property type="component" value="Unassembled WGS sequence"/>
</dbReference>
<dbReference type="EMBL" id="JBDXMX010000002">
    <property type="protein sequence ID" value="MEO9246965.1"/>
    <property type="molecule type" value="Genomic_DNA"/>
</dbReference>
<keyword evidence="4 7" id="KW-0378">Hydrolase</keyword>
<dbReference type="CDD" id="cd09597">
    <property type="entry name" value="M4_TLP"/>
    <property type="match status" value="1"/>
</dbReference>
<dbReference type="InterPro" id="IPR001570">
    <property type="entry name" value="Peptidase_M4_C_domain"/>
</dbReference>
<dbReference type="PANTHER" id="PTHR43579:SF1">
    <property type="entry name" value="NEUTRAL METALLOPROTEINASE"/>
    <property type="match status" value="1"/>
</dbReference>
<evidence type="ECO:0000256" key="3">
    <source>
        <dbReference type="ARBA" id="ARBA00022723"/>
    </source>
</evidence>
<evidence type="ECO:0000259" key="8">
    <source>
        <dbReference type="Pfam" id="PF01447"/>
    </source>
</evidence>
<keyword evidence="7" id="KW-0964">Secreted</keyword>
<evidence type="ECO:0000313" key="11">
    <source>
        <dbReference type="Proteomes" id="UP001484097"/>
    </source>
</evidence>
<keyword evidence="5 7" id="KW-0862">Zinc</keyword>
<dbReference type="InterPro" id="IPR052759">
    <property type="entry name" value="Metalloprotease_M4"/>
</dbReference>
<dbReference type="Pfam" id="PF02868">
    <property type="entry name" value="Peptidase_M4_C"/>
    <property type="match status" value="1"/>
</dbReference>
<sequence length="363" mass="38673">MTSYRAAEAALPRRCAVPPYMLEELDRSARTLARADQVRGPDLGHVLELDEQVRAARHRGLLPRRAISAPSGTLDRTISDARNTEELPGVTVRSEGQPPVQDAAVNEAYDGIGSVHTFLEEIYRQSSLDGTGLGLLATVHFGRRYDNAFWDGTQMVFGDGDGEIFTGFTPSLSVIGHELGHGLMQYSTDLDYEGQSGALNESFSDVLGALVDQYARGQTAPEASWLIGAEVFGEGVQARGLRSMAAPGTAYDDPRLGRDPQPAHMDGFVVTEADYGGVHVNSGIPNKAFHLAALALGGHAWERAGQVWFDVVIGEGLPRNVDFAGFAEATVVAARARFGDGVAGTVGGAWRQVGVLTGDPEPA</sequence>
<dbReference type="InterPro" id="IPR023612">
    <property type="entry name" value="Peptidase_M4"/>
</dbReference>
<dbReference type="RefSeq" id="WP_347919311.1">
    <property type="nucleotide sequence ID" value="NZ_JBDXMX010000002.1"/>
</dbReference>
<accession>A0ABV0IFW8</accession>
<gene>
    <name evidence="10" type="ORF">ABDK96_04665</name>
</gene>
<comment type="function">
    <text evidence="7">Extracellular zinc metalloprotease.</text>
</comment>
<dbReference type="SUPFAM" id="SSF55486">
    <property type="entry name" value="Metalloproteases ('zincins'), catalytic domain"/>
    <property type="match status" value="1"/>
</dbReference>
<dbReference type="Gene3D" id="3.10.170.10">
    <property type="match status" value="1"/>
</dbReference>
<keyword evidence="3" id="KW-0479">Metal-binding</keyword>
<dbReference type="PRINTS" id="PR00730">
    <property type="entry name" value="THERMOLYSIN"/>
</dbReference>
<name>A0ABV0IFW8_9MICC</name>
<reference evidence="10 11" key="1">
    <citation type="submission" date="2024-05" db="EMBL/GenBank/DDBJ databases">
        <authorList>
            <person name="Yi C."/>
        </authorList>
    </citation>
    <scope>NUCLEOTIDE SEQUENCE [LARGE SCALE GENOMIC DNA]</scope>
    <source>
        <strain evidence="10 11">XS13</strain>
    </source>
</reference>
<keyword evidence="6 7" id="KW-0482">Metalloprotease</keyword>
<dbReference type="Pfam" id="PF01447">
    <property type="entry name" value="Peptidase_M4"/>
    <property type="match status" value="1"/>
</dbReference>
<evidence type="ECO:0000256" key="4">
    <source>
        <dbReference type="ARBA" id="ARBA00022801"/>
    </source>
</evidence>
<comment type="cofactor">
    <cofactor evidence="7">
        <name>Zn(2+)</name>
        <dbReference type="ChEBI" id="CHEBI:29105"/>
    </cofactor>
</comment>
<evidence type="ECO:0000256" key="1">
    <source>
        <dbReference type="ARBA" id="ARBA00009388"/>
    </source>
</evidence>
<proteinExistence type="inferred from homology"/>